<comment type="catalytic activity">
    <reaction evidence="6">
        <text>arsenic triglutathione + [thioredoxin]-dithiol + S-adenosyl-L-methionine + 2 H2O = methylarsonous acid + [thioredoxin]-disulfide + 3 glutathione + S-adenosyl-L-homocysteine + H(+)</text>
        <dbReference type="Rhea" id="RHEA:69460"/>
        <dbReference type="Rhea" id="RHEA-COMP:10698"/>
        <dbReference type="Rhea" id="RHEA-COMP:10700"/>
        <dbReference type="ChEBI" id="CHEBI:15377"/>
        <dbReference type="ChEBI" id="CHEBI:15378"/>
        <dbReference type="ChEBI" id="CHEBI:17826"/>
        <dbReference type="ChEBI" id="CHEBI:29950"/>
        <dbReference type="ChEBI" id="CHEBI:50058"/>
        <dbReference type="ChEBI" id="CHEBI:57856"/>
        <dbReference type="ChEBI" id="CHEBI:57925"/>
        <dbReference type="ChEBI" id="CHEBI:59789"/>
        <dbReference type="ChEBI" id="CHEBI:183640"/>
        <dbReference type="EC" id="2.1.1.137"/>
    </reaction>
</comment>
<dbReference type="InterPro" id="IPR029063">
    <property type="entry name" value="SAM-dependent_MTases_sf"/>
</dbReference>
<dbReference type="GO" id="GO:0032259">
    <property type="term" value="P:methylation"/>
    <property type="evidence" value="ECO:0007669"/>
    <property type="project" value="UniProtKB-KW"/>
</dbReference>
<name>A0A849SN88_UNCEI</name>
<dbReference type="PANTHER" id="PTHR43675">
    <property type="entry name" value="ARSENITE METHYLTRANSFERASE"/>
    <property type="match status" value="1"/>
</dbReference>
<evidence type="ECO:0000256" key="1">
    <source>
        <dbReference type="ARBA" id="ARBA00022679"/>
    </source>
</evidence>
<dbReference type="SUPFAM" id="SSF53335">
    <property type="entry name" value="S-adenosyl-L-methionine-dependent methyltransferases"/>
    <property type="match status" value="1"/>
</dbReference>
<comment type="catalytic activity">
    <reaction evidence="7">
        <text>arsenic triglutathione + 2 [thioredoxin]-dithiol + 2 S-adenosyl-L-methionine + H2O = dimethylarsinous acid + 2 [thioredoxin]-disulfide + 3 glutathione + 2 S-adenosyl-L-homocysteine + 2 H(+)</text>
        <dbReference type="Rhea" id="RHEA:69464"/>
        <dbReference type="Rhea" id="RHEA-COMP:10698"/>
        <dbReference type="Rhea" id="RHEA-COMP:10700"/>
        <dbReference type="ChEBI" id="CHEBI:15377"/>
        <dbReference type="ChEBI" id="CHEBI:15378"/>
        <dbReference type="ChEBI" id="CHEBI:23808"/>
        <dbReference type="ChEBI" id="CHEBI:29950"/>
        <dbReference type="ChEBI" id="CHEBI:50058"/>
        <dbReference type="ChEBI" id="CHEBI:57856"/>
        <dbReference type="ChEBI" id="CHEBI:57925"/>
        <dbReference type="ChEBI" id="CHEBI:59789"/>
        <dbReference type="ChEBI" id="CHEBI:183640"/>
        <dbReference type="EC" id="2.1.1.137"/>
    </reaction>
</comment>
<evidence type="ECO:0000256" key="6">
    <source>
        <dbReference type="ARBA" id="ARBA00047941"/>
    </source>
</evidence>
<comment type="catalytic activity">
    <reaction evidence="8">
        <text>arsenic triglutathione + 3 [thioredoxin]-dithiol + 3 S-adenosyl-L-methionine = trimethylarsine + 3 [thioredoxin]-disulfide + 3 glutathione + 3 S-adenosyl-L-homocysteine + 3 H(+)</text>
        <dbReference type="Rhea" id="RHEA:69432"/>
        <dbReference type="Rhea" id="RHEA-COMP:10698"/>
        <dbReference type="Rhea" id="RHEA-COMP:10700"/>
        <dbReference type="ChEBI" id="CHEBI:15378"/>
        <dbReference type="ChEBI" id="CHEBI:27130"/>
        <dbReference type="ChEBI" id="CHEBI:29950"/>
        <dbReference type="ChEBI" id="CHEBI:50058"/>
        <dbReference type="ChEBI" id="CHEBI:57856"/>
        <dbReference type="ChEBI" id="CHEBI:57925"/>
        <dbReference type="ChEBI" id="CHEBI:59789"/>
        <dbReference type="ChEBI" id="CHEBI:183640"/>
        <dbReference type="EC" id="2.1.1.137"/>
    </reaction>
</comment>
<dbReference type="CDD" id="cd02440">
    <property type="entry name" value="AdoMet_MTases"/>
    <property type="match status" value="1"/>
</dbReference>
<feature type="domain" description="Methyltransferase" evidence="9">
    <location>
        <begin position="82"/>
        <end position="227"/>
    </location>
</feature>
<evidence type="ECO:0000313" key="10">
    <source>
        <dbReference type="EMBL" id="NOT35263.1"/>
    </source>
</evidence>
<sequence>MTNPTHELTPDTDVHALVRDKYGAIAEGRSRSCCGPDCCGSDLAVSSPESLGYTAEQIATVPEGADLGLGCGSPLAHAEVRAGETVLDLGSGAGIDCFVAAKLVGPTGQVIGVDMTPAMVDRARANAAKAGATNVEFRLGEIEHLPVADAYVDLIVSNCVVNLSPDKAQVFREAFRALKPGGRMLVSDLVWNEPAPEHVKKSVDALVGCVAGASLKQDYVELVRAAGFEQVEIVAESGYVAGAQVLAENDPDRAFYQHVRSVQVRGVKRVA</sequence>
<evidence type="ECO:0000259" key="9">
    <source>
        <dbReference type="Pfam" id="PF13847"/>
    </source>
</evidence>
<dbReference type="AlphaFoldDB" id="A0A849SN88"/>
<dbReference type="EC" id="2.1.1.137" evidence="4"/>
<dbReference type="Pfam" id="PF13847">
    <property type="entry name" value="Methyltransf_31"/>
    <property type="match status" value="1"/>
</dbReference>
<keyword evidence="1 10" id="KW-0808">Transferase</keyword>
<comment type="similarity">
    <text evidence="3">Belongs to the methyltransferase superfamily. Arsenite methyltransferase family.</text>
</comment>
<comment type="caution">
    <text evidence="10">The sequence shown here is derived from an EMBL/GenBank/DDBJ whole genome shotgun (WGS) entry which is preliminary data.</text>
</comment>
<organism evidence="10 11">
    <name type="scientific">Eiseniibacteriota bacterium</name>
    <dbReference type="NCBI Taxonomy" id="2212470"/>
    <lineage>
        <taxon>Bacteria</taxon>
        <taxon>Candidatus Eiseniibacteriota</taxon>
    </lineage>
</organism>
<accession>A0A849SN88</accession>
<evidence type="ECO:0000256" key="8">
    <source>
        <dbReference type="ARBA" id="ARBA00048428"/>
    </source>
</evidence>
<dbReference type="PANTHER" id="PTHR43675:SF8">
    <property type="entry name" value="ARSENITE METHYLTRANSFERASE"/>
    <property type="match status" value="1"/>
</dbReference>
<keyword evidence="10" id="KW-0489">Methyltransferase</keyword>
<dbReference type="InterPro" id="IPR026669">
    <property type="entry name" value="Arsenite_MeTrfase-like"/>
</dbReference>
<evidence type="ECO:0000256" key="5">
    <source>
        <dbReference type="ARBA" id="ARBA00034545"/>
    </source>
</evidence>
<protein>
    <recommendedName>
        <fullName evidence="5">Arsenite methyltransferase</fullName>
        <ecNumber evidence="4">2.1.1.137</ecNumber>
    </recommendedName>
</protein>
<evidence type="ECO:0000313" key="11">
    <source>
        <dbReference type="Proteomes" id="UP000580839"/>
    </source>
</evidence>
<gene>
    <name evidence="10" type="primary">arsM</name>
    <name evidence="10" type="ORF">HOP12_14055</name>
</gene>
<proteinExistence type="inferred from homology"/>
<reference evidence="10 11" key="1">
    <citation type="submission" date="2020-04" db="EMBL/GenBank/DDBJ databases">
        <title>Metagenomic profiling of ammonia- and methane-oxidizing microorganisms in a Dutch drinking water treatment plant.</title>
        <authorList>
            <person name="Poghosyan L."/>
            <person name="Leucker S."/>
        </authorList>
    </citation>
    <scope>NUCLEOTIDE SEQUENCE [LARGE SCALE GENOMIC DNA]</scope>
    <source>
        <strain evidence="10">S-RSF-IL-03</strain>
    </source>
</reference>
<evidence type="ECO:0000256" key="3">
    <source>
        <dbReference type="ARBA" id="ARBA00034487"/>
    </source>
</evidence>
<dbReference type="EMBL" id="JABFRW010000184">
    <property type="protein sequence ID" value="NOT35263.1"/>
    <property type="molecule type" value="Genomic_DNA"/>
</dbReference>
<dbReference type="GO" id="GO:0030791">
    <property type="term" value="F:arsenite methyltransferase activity"/>
    <property type="evidence" value="ECO:0007669"/>
    <property type="project" value="UniProtKB-EC"/>
</dbReference>
<dbReference type="NCBIfam" id="NF008823">
    <property type="entry name" value="PRK11873.1"/>
    <property type="match status" value="1"/>
</dbReference>
<evidence type="ECO:0000256" key="7">
    <source>
        <dbReference type="ARBA" id="ARBA00047943"/>
    </source>
</evidence>
<evidence type="ECO:0000256" key="4">
    <source>
        <dbReference type="ARBA" id="ARBA00034521"/>
    </source>
</evidence>
<keyword evidence="2" id="KW-0949">S-adenosyl-L-methionine</keyword>
<dbReference type="Proteomes" id="UP000580839">
    <property type="component" value="Unassembled WGS sequence"/>
</dbReference>
<dbReference type="Gene3D" id="3.40.50.150">
    <property type="entry name" value="Vaccinia Virus protein VP39"/>
    <property type="match status" value="1"/>
</dbReference>
<dbReference type="InterPro" id="IPR025714">
    <property type="entry name" value="Methyltranfer_dom"/>
</dbReference>
<evidence type="ECO:0000256" key="2">
    <source>
        <dbReference type="ARBA" id="ARBA00022691"/>
    </source>
</evidence>